<dbReference type="SMART" id="SM00345">
    <property type="entry name" value="HTH_GNTR"/>
    <property type="match status" value="1"/>
</dbReference>
<evidence type="ECO:0000256" key="3">
    <source>
        <dbReference type="ARBA" id="ARBA00023163"/>
    </source>
</evidence>
<evidence type="ECO:0000313" key="5">
    <source>
        <dbReference type="EMBL" id="SHH94896.1"/>
    </source>
</evidence>
<dbReference type="InterPro" id="IPR036388">
    <property type="entry name" value="WH-like_DNA-bd_sf"/>
</dbReference>
<dbReference type="PANTHER" id="PTHR43537:SF5">
    <property type="entry name" value="UXU OPERON TRANSCRIPTIONAL REGULATOR"/>
    <property type="match status" value="1"/>
</dbReference>
<evidence type="ECO:0000256" key="2">
    <source>
        <dbReference type="ARBA" id="ARBA00023125"/>
    </source>
</evidence>
<evidence type="ECO:0000313" key="6">
    <source>
        <dbReference type="Proteomes" id="UP000184139"/>
    </source>
</evidence>
<evidence type="ECO:0000259" key="4">
    <source>
        <dbReference type="PROSITE" id="PS50949"/>
    </source>
</evidence>
<dbReference type="OrthoDB" id="5343675at2"/>
<reference evidence="5 6" key="1">
    <citation type="submission" date="2016-11" db="EMBL/GenBank/DDBJ databases">
        <authorList>
            <person name="Jaros S."/>
            <person name="Januszkiewicz K."/>
            <person name="Wedrychowicz H."/>
        </authorList>
    </citation>
    <scope>NUCLEOTIDE SEQUENCE [LARGE SCALE GENOMIC DNA]</scope>
    <source>
        <strain evidence="5 6">DSM 9705</strain>
    </source>
</reference>
<keyword evidence="6" id="KW-1185">Reference proteome</keyword>
<dbReference type="Pfam" id="PF00392">
    <property type="entry name" value="GntR"/>
    <property type="match status" value="1"/>
</dbReference>
<dbReference type="STRING" id="1121409.SAMN02745124_02759"/>
<keyword evidence="1" id="KW-0805">Transcription regulation</keyword>
<dbReference type="InterPro" id="IPR008920">
    <property type="entry name" value="TF_FadR/GntR_C"/>
</dbReference>
<dbReference type="SUPFAM" id="SSF46785">
    <property type="entry name" value="Winged helix' DNA-binding domain"/>
    <property type="match status" value="1"/>
</dbReference>
<dbReference type="Gene3D" id="1.20.120.530">
    <property type="entry name" value="GntR ligand-binding domain-like"/>
    <property type="match status" value="1"/>
</dbReference>
<proteinExistence type="predicted"/>
<evidence type="ECO:0000256" key="1">
    <source>
        <dbReference type="ARBA" id="ARBA00023015"/>
    </source>
</evidence>
<dbReference type="PANTHER" id="PTHR43537">
    <property type="entry name" value="TRANSCRIPTIONAL REGULATOR, GNTR FAMILY"/>
    <property type="match status" value="1"/>
</dbReference>
<organism evidence="5 6">
    <name type="scientific">Desulfofustis glycolicus DSM 9705</name>
    <dbReference type="NCBI Taxonomy" id="1121409"/>
    <lineage>
        <taxon>Bacteria</taxon>
        <taxon>Pseudomonadati</taxon>
        <taxon>Thermodesulfobacteriota</taxon>
        <taxon>Desulfobulbia</taxon>
        <taxon>Desulfobulbales</taxon>
        <taxon>Desulfocapsaceae</taxon>
        <taxon>Desulfofustis</taxon>
    </lineage>
</organism>
<dbReference type="InterPro" id="IPR036390">
    <property type="entry name" value="WH_DNA-bd_sf"/>
</dbReference>
<dbReference type="InterPro" id="IPR011711">
    <property type="entry name" value="GntR_C"/>
</dbReference>
<dbReference type="InterPro" id="IPR000524">
    <property type="entry name" value="Tscrpt_reg_HTH_GntR"/>
</dbReference>
<dbReference type="PRINTS" id="PR00035">
    <property type="entry name" value="HTHGNTR"/>
</dbReference>
<gene>
    <name evidence="5" type="ORF">SAMN02745124_02759</name>
</gene>
<keyword evidence="3" id="KW-0804">Transcription</keyword>
<dbReference type="EMBL" id="FQXS01000017">
    <property type="protein sequence ID" value="SHH94896.1"/>
    <property type="molecule type" value="Genomic_DNA"/>
</dbReference>
<dbReference type="Pfam" id="PF07729">
    <property type="entry name" value="FCD"/>
    <property type="match status" value="1"/>
</dbReference>
<dbReference type="CDD" id="cd07377">
    <property type="entry name" value="WHTH_GntR"/>
    <property type="match status" value="1"/>
</dbReference>
<accession>A0A1M5X520</accession>
<feature type="domain" description="HTH gntR-type" evidence="4">
    <location>
        <begin position="9"/>
        <end position="77"/>
    </location>
</feature>
<dbReference type="GO" id="GO:0003700">
    <property type="term" value="F:DNA-binding transcription factor activity"/>
    <property type="evidence" value="ECO:0007669"/>
    <property type="project" value="InterPro"/>
</dbReference>
<sequence length="235" mass="26420">MNLTPISRKRLSESAISQIKDFIIHNGLRPGAKLPSERELCSKLQISRASLREAVRILEIMGLVEVLPGKGIYVKDLTGDLFVPLPTWVSDYRDTIHKHFEARLILEPEIAALAARRSSPADIDKIKANIELQNSLPESEIAAIIQADIDFHCLLAEAAQNETLLMLLNSIARMSFHGWKAALRTESRNKTAVQEHFDLLQRLVEHDEDGARTMMREHMLGSIKMLEQQGLAPKS</sequence>
<dbReference type="GO" id="GO:0003677">
    <property type="term" value="F:DNA binding"/>
    <property type="evidence" value="ECO:0007669"/>
    <property type="project" value="UniProtKB-KW"/>
</dbReference>
<dbReference type="AlphaFoldDB" id="A0A1M5X520"/>
<dbReference type="SUPFAM" id="SSF48008">
    <property type="entry name" value="GntR ligand-binding domain-like"/>
    <property type="match status" value="1"/>
</dbReference>
<dbReference type="Proteomes" id="UP000184139">
    <property type="component" value="Unassembled WGS sequence"/>
</dbReference>
<dbReference type="Gene3D" id="1.10.10.10">
    <property type="entry name" value="Winged helix-like DNA-binding domain superfamily/Winged helix DNA-binding domain"/>
    <property type="match status" value="1"/>
</dbReference>
<protein>
    <submittedName>
        <fullName evidence="5">Regulatory protein, gntR family</fullName>
    </submittedName>
</protein>
<dbReference type="PROSITE" id="PS50949">
    <property type="entry name" value="HTH_GNTR"/>
    <property type="match status" value="1"/>
</dbReference>
<dbReference type="SMART" id="SM00895">
    <property type="entry name" value="FCD"/>
    <property type="match status" value="1"/>
</dbReference>
<name>A0A1M5X520_9BACT</name>
<dbReference type="RefSeq" id="WP_073376987.1">
    <property type="nucleotide sequence ID" value="NZ_FQXS01000017.1"/>
</dbReference>
<keyword evidence="2" id="KW-0238">DNA-binding</keyword>